<evidence type="ECO:0000313" key="1">
    <source>
        <dbReference type="EMBL" id="MBW87266.1"/>
    </source>
</evidence>
<dbReference type="EMBL" id="GGEC01006783">
    <property type="protein sequence ID" value="MBW87266.1"/>
    <property type="molecule type" value="Transcribed_RNA"/>
</dbReference>
<organism evidence="1">
    <name type="scientific">Rhizophora mucronata</name>
    <name type="common">Asiatic mangrove</name>
    <dbReference type="NCBI Taxonomy" id="61149"/>
    <lineage>
        <taxon>Eukaryota</taxon>
        <taxon>Viridiplantae</taxon>
        <taxon>Streptophyta</taxon>
        <taxon>Embryophyta</taxon>
        <taxon>Tracheophyta</taxon>
        <taxon>Spermatophyta</taxon>
        <taxon>Magnoliopsida</taxon>
        <taxon>eudicotyledons</taxon>
        <taxon>Gunneridae</taxon>
        <taxon>Pentapetalae</taxon>
        <taxon>rosids</taxon>
        <taxon>fabids</taxon>
        <taxon>Malpighiales</taxon>
        <taxon>Rhizophoraceae</taxon>
        <taxon>Rhizophora</taxon>
    </lineage>
</organism>
<reference evidence="1" key="1">
    <citation type="submission" date="2018-02" db="EMBL/GenBank/DDBJ databases">
        <title>Rhizophora mucronata_Transcriptome.</title>
        <authorList>
            <person name="Meera S.P."/>
            <person name="Sreeshan A."/>
            <person name="Augustine A."/>
        </authorList>
    </citation>
    <scope>NUCLEOTIDE SEQUENCE</scope>
    <source>
        <tissue evidence="1">Leaf</tissue>
    </source>
</reference>
<name>A0A2P2J1A5_RHIMU</name>
<accession>A0A2P2J1A5</accession>
<protein>
    <submittedName>
        <fullName evidence="1">Uncharacterized protein</fullName>
    </submittedName>
</protein>
<proteinExistence type="predicted"/>
<sequence length="12" mass="1412">MVQWLCNGYVKA</sequence>